<reference evidence="2 4" key="1">
    <citation type="submission" date="2015-11" db="EMBL/GenBank/DDBJ databases">
        <title>Genomic analysis of 38 Legionella species identifies large and diverse effector repertoires.</title>
        <authorList>
            <person name="Burstein D."/>
            <person name="Amaro F."/>
            <person name="Zusman T."/>
            <person name="Lifshitz Z."/>
            <person name="Cohen O."/>
            <person name="Gilbert J.A."/>
            <person name="Pupko T."/>
            <person name="Shuman H.A."/>
            <person name="Segal G."/>
        </authorList>
    </citation>
    <scope>NUCLEOTIDE SEQUENCE [LARGE SCALE GENOMIC DNA]</scope>
    <source>
        <strain evidence="2 4">SC-18-C9</strain>
    </source>
</reference>
<dbReference type="EMBL" id="LNYZ01000044">
    <property type="protein sequence ID" value="KTD69823.1"/>
    <property type="molecule type" value="Genomic_DNA"/>
</dbReference>
<reference evidence="3 5" key="2">
    <citation type="submission" date="2018-06" db="EMBL/GenBank/DDBJ databases">
        <authorList>
            <consortium name="Pathogen Informatics"/>
            <person name="Doyle S."/>
        </authorList>
    </citation>
    <scope>NUCLEOTIDE SEQUENCE [LARGE SCALE GENOMIC DNA]</scope>
    <source>
        <strain evidence="3 5">NCTC11991</strain>
    </source>
</reference>
<evidence type="ECO:0000313" key="2">
    <source>
        <dbReference type="EMBL" id="KTD69823.1"/>
    </source>
</evidence>
<feature type="chain" id="PRO_5016640210" evidence="1">
    <location>
        <begin position="45"/>
        <end position="339"/>
    </location>
</feature>
<accession>A0A378L3W5</accession>
<keyword evidence="1" id="KW-0732">Signal</keyword>
<evidence type="ECO:0000313" key="4">
    <source>
        <dbReference type="Proteomes" id="UP000054820"/>
    </source>
</evidence>
<dbReference type="Proteomes" id="UP000054820">
    <property type="component" value="Unassembled WGS sequence"/>
</dbReference>
<dbReference type="AlphaFoldDB" id="A0A378L3W5"/>
<evidence type="ECO:0000313" key="5">
    <source>
        <dbReference type="Proteomes" id="UP000255110"/>
    </source>
</evidence>
<dbReference type="Proteomes" id="UP000255110">
    <property type="component" value="Unassembled WGS sequence"/>
</dbReference>
<keyword evidence="4" id="KW-1185">Reference proteome</keyword>
<name>A0A378L3W5_9GAMM</name>
<evidence type="ECO:0000256" key="1">
    <source>
        <dbReference type="SAM" id="SignalP"/>
    </source>
</evidence>
<gene>
    <name evidence="2" type="ORF">Lstg_3442</name>
    <name evidence="3" type="ORF">NCTC11991_00051</name>
</gene>
<evidence type="ECO:0000313" key="3">
    <source>
        <dbReference type="EMBL" id="STY21483.1"/>
    </source>
</evidence>
<sequence>MRTVANNLKLVTNGNNNKKVEISMLNLKKTALAVLALGSSAVFAGTMGPVCTPGNVTVPCPSSAWDVGGQALVLQVMTDNNVSLDLDVTPTGVSIDTDLSAQWDWGFQIEGSYHFNTGNDITLTWYHLDTGWNNHEFSPDFDPDLLIGFGHKNRWDAVNGELGQFVDFSANKKIRFHGGFQFASIKRSVHAFAADVDADADDILVGFRGDTQYNGFGPRTGIDMNYVFGNGFGIYAKAATAILVGTAKHGFDFDTFDPATGAEVFDFDISGNRTAIVPELEAKLGANYTYAMAQGDLTLDAGYMWFNYFHALNATVLPVTATDFGAAGPYFGLKYVGNV</sequence>
<protein>
    <submittedName>
        <fullName evidence="3">Major outer membrane protein</fullName>
    </submittedName>
</protein>
<dbReference type="Pfam" id="PF05150">
    <property type="entry name" value="Legionella_OMP"/>
    <property type="match status" value="1"/>
</dbReference>
<proteinExistence type="predicted"/>
<organism evidence="3 5">
    <name type="scientific">Legionella steigerwaltii</name>
    <dbReference type="NCBI Taxonomy" id="460"/>
    <lineage>
        <taxon>Bacteria</taxon>
        <taxon>Pseudomonadati</taxon>
        <taxon>Pseudomonadota</taxon>
        <taxon>Gammaproteobacteria</taxon>
        <taxon>Legionellales</taxon>
        <taxon>Legionellaceae</taxon>
        <taxon>Legionella</taxon>
    </lineage>
</organism>
<dbReference type="InterPro" id="IPR007825">
    <property type="entry name" value="Major_OMP_Legionella"/>
</dbReference>
<dbReference type="EMBL" id="UGOY01000001">
    <property type="protein sequence ID" value="STY21483.1"/>
    <property type="molecule type" value="Genomic_DNA"/>
</dbReference>
<dbReference type="STRING" id="460.Lstg_3442"/>
<feature type="signal peptide" evidence="1">
    <location>
        <begin position="1"/>
        <end position="44"/>
    </location>
</feature>